<dbReference type="AlphaFoldDB" id="A0A0R2B9Y5"/>
<accession>A0A0R2B9Y5</accession>
<gene>
    <name evidence="1" type="ORF">FC48_GL000151</name>
</gene>
<evidence type="ECO:0000313" key="2">
    <source>
        <dbReference type="Proteomes" id="UP000051612"/>
    </source>
</evidence>
<dbReference type="EMBL" id="AYYN01000067">
    <property type="protein sequence ID" value="KRM75362.1"/>
    <property type="molecule type" value="Genomic_DNA"/>
</dbReference>
<sequence>MSTKENIVATLEKLVTELKQTQPDTKFTEYIEETVTAFKNSSDVDFKAELHKFTNMAPVIKRTTPKLNQKANELFDKLQTLAQK</sequence>
<dbReference type="Proteomes" id="UP000051612">
    <property type="component" value="Unassembled WGS sequence"/>
</dbReference>
<evidence type="ECO:0000313" key="1">
    <source>
        <dbReference type="EMBL" id="KRM75362.1"/>
    </source>
</evidence>
<name>A0A0R2B9Y5_9LACO</name>
<reference evidence="1 2" key="1">
    <citation type="journal article" date="2015" name="Genome Announc.">
        <title>Expanding the biotechnology potential of lactobacilli through comparative genomics of 213 strains and associated genera.</title>
        <authorList>
            <person name="Sun Z."/>
            <person name="Harris H.M."/>
            <person name="McCann A."/>
            <person name="Guo C."/>
            <person name="Argimon S."/>
            <person name="Zhang W."/>
            <person name="Yang X."/>
            <person name="Jeffery I.B."/>
            <person name="Cooney J.C."/>
            <person name="Kagawa T.F."/>
            <person name="Liu W."/>
            <person name="Song Y."/>
            <person name="Salvetti E."/>
            <person name="Wrobel A."/>
            <person name="Rasinkangas P."/>
            <person name="Parkhill J."/>
            <person name="Rea M.C."/>
            <person name="O'Sullivan O."/>
            <person name="Ritari J."/>
            <person name="Douillard F.P."/>
            <person name="Paul Ross R."/>
            <person name="Yang R."/>
            <person name="Briner A.E."/>
            <person name="Felis G.E."/>
            <person name="de Vos W.M."/>
            <person name="Barrangou R."/>
            <person name="Klaenhammer T.R."/>
            <person name="Caufield P.W."/>
            <person name="Cui Y."/>
            <person name="Zhang H."/>
            <person name="O'Toole P.W."/>
        </authorList>
    </citation>
    <scope>NUCLEOTIDE SEQUENCE [LARGE SCALE GENOMIC DNA]</scope>
    <source>
        <strain evidence="1 2">DSM 20452</strain>
    </source>
</reference>
<protein>
    <submittedName>
        <fullName evidence="1">Uncharacterized protein</fullName>
    </submittedName>
</protein>
<comment type="caution">
    <text evidence="1">The sequence shown here is derived from an EMBL/GenBank/DDBJ whole genome shotgun (WGS) entry which is preliminary data.</text>
</comment>
<organism evidence="1 2">
    <name type="scientific">Ligilactobacillus murinus DSM 20452 = NBRC 14221</name>
    <dbReference type="NCBI Taxonomy" id="1423772"/>
    <lineage>
        <taxon>Bacteria</taxon>
        <taxon>Bacillati</taxon>
        <taxon>Bacillota</taxon>
        <taxon>Bacilli</taxon>
        <taxon>Lactobacillales</taxon>
        <taxon>Lactobacillaceae</taxon>
        <taxon>Ligilactobacillus</taxon>
    </lineage>
</organism>
<dbReference type="RefSeq" id="WP_056959005.1">
    <property type="nucleotide sequence ID" value="NZ_AYYN01000067.1"/>
</dbReference>
<dbReference type="PATRIC" id="fig|1423772.3.peg.165"/>
<proteinExistence type="predicted"/>